<dbReference type="InterPro" id="IPR005821">
    <property type="entry name" value="Ion_trans_dom"/>
</dbReference>
<protein>
    <recommendedName>
        <fullName evidence="9">Cyclic nucleotide-binding domain-containing protein</fullName>
    </recommendedName>
</protein>
<evidence type="ECO:0000256" key="3">
    <source>
        <dbReference type="ARBA" id="ARBA00022692"/>
    </source>
</evidence>
<dbReference type="Pfam" id="PF00520">
    <property type="entry name" value="Ion_trans"/>
    <property type="match status" value="1"/>
</dbReference>
<keyword evidence="3 8" id="KW-0812">Transmembrane</keyword>
<evidence type="ECO:0000256" key="1">
    <source>
        <dbReference type="ARBA" id="ARBA00004141"/>
    </source>
</evidence>
<keyword evidence="5" id="KW-0406">Ion transport</keyword>
<dbReference type="AlphaFoldDB" id="A0A7S1AEY5"/>
<evidence type="ECO:0000256" key="8">
    <source>
        <dbReference type="SAM" id="Phobius"/>
    </source>
</evidence>
<comment type="subcellular location">
    <subcellularLocation>
        <location evidence="1">Membrane</location>
        <topology evidence="1">Multi-pass membrane protein</topology>
    </subcellularLocation>
</comment>
<organism evidence="10">
    <name type="scientific">Noctiluca scintillans</name>
    <name type="common">Sea sparkle</name>
    <name type="synonym">Red tide dinoflagellate</name>
    <dbReference type="NCBI Taxonomy" id="2966"/>
    <lineage>
        <taxon>Eukaryota</taxon>
        <taxon>Sar</taxon>
        <taxon>Alveolata</taxon>
        <taxon>Dinophyceae</taxon>
        <taxon>Noctilucales</taxon>
        <taxon>Noctilucaceae</taxon>
        <taxon>Noctiluca</taxon>
    </lineage>
</organism>
<evidence type="ECO:0000259" key="9">
    <source>
        <dbReference type="PROSITE" id="PS50042"/>
    </source>
</evidence>
<feature type="transmembrane region" description="Helical" evidence="8">
    <location>
        <begin position="527"/>
        <end position="550"/>
    </location>
</feature>
<keyword evidence="6 8" id="KW-0472">Membrane</keyword>
<dbReference type="PROSITE" id="PS50042">
    <property type="entry name" value="CNMP_BINDING_3"/>
    <property type="match status" value="1"/>
</dbReference>
<proteinExistence type="predicted"/>
<gene>
    <name evidence="10" type="ORF">NSCI0253_LOCUS26243</name>
</gene>
<reference evidence="10" key="1">
    <citation type="submission" date="2021-01" db="EMBL/GenBank/DDBJ databases">
        <authorList>
            <person name="Corre E."/>
            <person name="Pelletier E."/>
            <person name="Niang G."/>
            <person name="Scheremetjew M."/>
            <person name="Finn R."/>
            <person name="Kale V."/>
            <person name="Holt S."/>
            <person name="Cochrane G."/>
            <person name="Meng A."/>
            <person name="Brown T."/>
            <person name="Cohen L."/>
        </authorList>
    </citation>
    <scope>NUCLEOTIDE SEQUENCE</scope>
</reference>
<keyword evidence="4 8" id="KW-1133">Transmembrane helix</keyword>
<dbReference type="GO" id="GO:0005886">
    <property type="term" value="C:plasma membrane"/>
    <property type="evidence" value="ECO:0007669"/>
    <property type="project" value="TreeGrafter"/>
</dbReference>
<dbReference type="InterPro" id="IPR000595">
    <property type="entry name" value="cNMP-bd_dom"/>
</dbReference>
<evidence type="ECO:0000313" key="10">
    <source>
        <dbReference type="EMBL" id="CAD8851893.1"/>
    </source>
</evidence>
<dbReference type="Gene3D" id="2.60.120.10">
    <property type="entry name" value="Jelly Rolls"/>
    <property type="match status" value="1"/>
</dbReference>
<dbReference type="SUPFAM" id="SSF81324">
    <property type="entry name" value="Voltage-gated potassium channels"/>
    <property type="match status" value="1"/>
</dbReference>
<feature type="region of interest" description="Disordered" evidence="7">
    <location>
        <begin position="150"/>
        <end position="179"/>
    </location>
</feature>
<dbReference type="GO" id="GO:0005249">
    <property type="term" value="F:voltage-gated potassium channel activity"/>
    <property type="evidence" value="ECO:0007669"/>
    <property type="project" value="TreeGrafter"/>
</dbReference>
<keyword evidence="2" id="KW-0813">Transport</keyword>
<feature type="transmembrane region" description="Helical" evidence="8">
    <location>
        <begin position="352"/>
        <end position="374"/>
    </location>
</feature>
<evidence type="ECO:0000256" key="6">
    <source>
        <dbReference type="ARBA" id="ARBA00023136"/>
    </source>
</evidence>
<feature type="transmembrane region" description="Helical" evidence="8">
    <location>
        <begin position="461"/>
        <end position="488"/>
    </location>
</feature>
<feature type="domain" description="Cyclic nucleotide-binding" evidence="9">
    <location>
        <begin position="675"/>
        <end position="737"/>
    </location>
</feature>
<dbReference type="PANTHER" id="PTHR10217:SF435">
    <property type="entry name" value="POTASSIUM VOLTAGE-GATED CHANNEL PROTEIN EAG"/>
    <property type="match status" value="1"/>
</dbReference>
<evidence type="ECO:0000256" key="4">
    <source>
        <dbReference type="ARBA" id="ARBA00022989"/>
    </source>
</evidence>
<evidence type="ECO:0000256" key="5">
    <source>
        <dbReference type="ARBA" id="ARBA00023065"/>
    </source>
</evidence>
<dbReference type="InterPro" id="IPR018490">
    <property type="entry name" value="cNMP-bd_dom_sf"/>
</dbReference>
<name>A0A7S1AEY5_NOCSC</name>
<sequence>MNAEIFEVFLRSQFDTLCNNIVAEHHRVLGRTLTRLEAKCTAFEIENSDLRKRLQSGSFEVTPMQSASVFPCLLTGNAGYQEFDKRFEGSFDCGQQTGEDSALIHYGKQPDFFRRALTLDARGRYPDSLALVPLQPGPLVPSLLPSRVPSRLPSRVPSLKPSQISSQTAHHSPTELDQVLPGTCTADEMETVRLATEVVDDRSELSHERESTPAWLALHLHRESSEVSALSGSTSTKTEESGRIVPKKSLVSRFQLLEVWDRVRDGALSSATARKTRSAKSLNSSLSCANLEEESDEGMPSWEVHARCMMMQPMSLRLLCWEFAGLLFVAYDIIVIPLSLVDTLDHPVTTLMMWLARIFWTFDIPFTFLSGTFTEEGAMEMRPARVARNYVRGRFIFDVFVVLSDWIEAIVTLSCNPECGDADALRLISMLRVARMARLVRLGKSQKFRDIIHEHVRSEGVMLVVYMFLILLTLMTIIHAIACAWYGISSGHEGTLTERYIQSFHRVLALFMGEHIIEAEMVWEHCFVIAVLVLAFVTDAWVVGSLTTAMTRLQIIASRRSTQFASLNRYLADYGISPELKLRVQRNARHALKEQSWNIPETSVELLLLISEPLRTEIHYEVHAPVLTMHPFFRLYNSVNPSGVRHICHNVISQVSLSRGDVVFAELEVPVSPQIYFITRGELSYHQEVSVPERVGQDMWVAEAVLWTTWTHRGTLQVLTDCRMLALDAARFANLMGTFPTQHVVAYAERFVQHLNETGSDDVLTDLGDLEISREAAISAFYDVDGKVDVPWEWSSWGRKRGSSTLEMWKGARRGSLGSLGSISRKSLVF</sequence>
<dbReference type="GO" id="GO:0042391">
    <property type="term" value="P:regulation of membrane potential"/>
    <property type="evidence" value="ECO:0007669"/>
    <property type="project" value="TreeGrafter"/>
</dbReference>
<dbReference type="InterPro" id="IPR014710">
    <property type="entry name" value="RmlC-like_jellyroll"/>
</dbReference>
<dbReference type="EMBL" id="HBFQ01037183">
    <property type="protein sequence ID" value="CAD8851893.1"/>
    <property type="molecule type" value="Transcribed_RNA"/>
</dbReference>
<feature type="transmembrane region" description="Helical" evidence="8">
    <location>
        <begin position="319"/>
        <end position="340"/>
    </location>
</feature>
<feature type="compositionally biased region" description="Low complexity" evidence="7">
    <location>
        <begin position="150"/>
        <end position="162"/>
    </location>
</feature>
<evidence type="ECO:0000256" key="7">
    <source>
        <dbReference type="SAM" id="MobiDB-lite"/>
    </source>
</evidence>
<evidence type="ECO:0000256" key="2">
    <source>
        <dbReference type="ARBA" id="ARBA00022448"/>
    </source>
</evidence>
<dbReference type="SUPFAM" id="SSF51206">
    <property type="entry name" value="cAMP-binding domain-like"/>
    <property type="match status" value="1"/>
</dbReference>
<dbReference type="InterPro" id="IPR050818">
    <property type="entry name" value="KCNH_animal-type"/>
</dbReference>
<dbReference type="Gene3D" id="1.10.287.70">
    <property type="match status" value="1"/>
</dbReference>
<dbReference type="PANTHER" id="PTHR10217">
    <property type="entry name" value="VOLTAGE AND LIGAND GATED POTASSIUM CHANNEL"/>
    <property type="match status" value="1"/>
</dbReference>
<accession>A0A7S1AEY5</accession>